<dbReference type="Pfam" id="PF13731">
    <property type="entry name" value="WxL"/>
    <property type="match status" value="1"/>
</dbReference>
<sequence length="250" mass="26317">MKNLNKILGTTIALLSTTTLLGTTTVKAANHSAGSQQTDATLTFKTKDKTQPNRPVDPTNPSQPGGTPPNTGDPNNNGTNSGGPLSIDYAPNFDFGIGEVISESKTYNLKDAKYSDGQTRNHNPFVQVSDNRGTSEGWSLDASISNFTNSQGNTTQNLEGAQVSLQTSDNDKAIGGHGTTSDAPDAKSEPIVLSNSPQTLINAKENTGRGAWIQRYDPSKISLFVPGGSALSDTVYTAKITWTLSASPVN</sequence>
<evidence type="ECO:0000313" key="4">
    <source>
        <dbReference type="EMBL" id="MEJ6347679.1"/>
    </source>
</evidence>
<feature type="region of interest" description="Disordered" evidence="1">
    <location>
        <begin position="169"/>
        <end position="189"/>
    </location>
</feature>
<dbReference type="RefSeq" id="WP_339968059.1">
    <property type="nucleotide sequence ID" value="NZ_JAWMWG010000001.1"/>
</dbReference>
<evidence type="ECO:0000256" key="2">
    <source>
        <dbReference type="SAM" id="SignalP"/>
    </source>
</evidence>
<name>A0ABU8SE79_9LACO</name>
<evidence type="ECO:0000313" key="5">
    <source>
        <dbReference type="Proteomes" id="UP001377804"/>
    </source>
</evidence>
<feature type="signal peptide" evidence="2">
    <location>
        <begin position="1"/>
        <end position="28"/>
    </location>
</feature>
<feature type="compositionally biased region" description="Polar residues" evidence="1">
    <location>
        <begin position="32"/>
        <end position="44"/>
    </location>
</feature>
<dbReference type="InterPro" id="IPR027994">
    <property type="entry name" value="WxL_dom"/>
</dbReference>
<gene>
    <name evidence="4" type="ORF">R4Y45_00185</name>
</gene>
<feature type="chain" id="PRO_5046198469" evidence="2">
    <location>
        <begin position="29"/>
        <end position="250"/>
    </location>
</feature>
<organism evidence="4 5">
    <name type="scientific">Holzapfeliella saturejae</name>
    <dbReference type="NCBI Taxonomy" id="3082953"/>
    <lineage>
        <taxon>Bacteria</taxon>
        <taxon>Bacillati</taxon>
        <taxon>Bacillota</taxon>
        <taxon>Bacilli</taxon>
        <taxon>Lactobacillales</taxon>
        <taxon>Lactobacillaceae</taxon>
        <taxon>Holzapfeliella</taxon>
    </lineage>
</organism>
<feature type="compositionally biased region" description="Low complexity" evidence="1">
    <location>
        <begin position="64"/>
        <end position="84"/>
    </location>
</feature>
<keyword evidence="5" id="KW-1185">Reference proteome</keyword>
<reference evidence="4 5" key="1">
    <citation type="submission" date="2023-10" db="EMBL/GenBank/DDBJ databases">
        <title>Holzapfeliella saturejae sp. nov. isolated from Satureja montana flowers.</title>
        <authorList>
            <person name="Alcantara C."/>
            <person name="Zuniga M."/>
            <person name="Landete J.M."/>
            <person name="Monedero V."/>
        </authorList>
    </citation>
    <scope>NUCLEOTIDE SEQUENCE [LARGE SCALE GENOMIC DNA]</scope>
    <source>
        <strain evidence="4 5">He02</strain>
    </source>
</reference>
<feature type="region of interest" description="Disordered" evidence="1">
    <location>
        <begin position="29"/>
        <end position="87"/>
    </location>
</feature>
<dbReference type="EMBL" id="JAWMWG010000001">
    <property type="protein sequence ID" value="MEJ6347679.1"/>
    <property type="molecule type" value="Genomic_DNA"/>
</dbReference>
<proteinExistence type="predicted"/>
<feature type="domain" description="WxL" evidence="3">
    <location>
        <begin position="33"/>
        <end position="248"/>
    </location>
</feature>
<evidence type="ECO:0000256" key="1">
    <source>
        <dbReference type="SAM" id="MobiDB-lite"/>
    </source>
</evidence>
<accession>A0ABU8SE79</accession>
<keyword evidence="2" id="KW-0732">Signal</keyword>
<dbReference type="Proteomes" id="UP001377804">
    <property type="component" value="Unassembled WGS sequence"/>
</dbReference>
<comment type="caution">
    <text evidence="4">The sequence shown here is derived from an EMBL/GenBank/DDBJ whole genome shotgun (WGS) entry which is preliminary data.</text>
</comment>
<protein>
    <submittedName>
        <fullName evidence="4">WxL domain-containing protein</fullName>
    </submittedName>
</protein>
<evidence type="ECO:0000259" key="3">
    <source>
        <dbReference type="Pfam" id="PF13731"/>
    </source>
</evidence>